<proteinExistence type="predicted"/>
<organism evidence="1 2">
    <name type="scientific">Vespula vulgaris</name>
    <name type="common">Yellow jacket</name>
    <name type="synonym">Wasp</name>
    <dbReference type="NCBI Taxonomy" id="7454"/>
    <lineage>
        <taxon>Eukaryota</taxon>
        <taxon>Metazoa</taxon>
        <taxon>Ecdysozoa</taxon>
        <taxon>Arthropoda</taxon>
        <taxon>Hexapoda</taxon>
        <taxon>Insecta</taxon>
        <taxon>Pterygota</taxon>
        <taxon>Neoptera</taxon>
        <taxon>Endopterygota</taxon>
        <taxon>Hymenoptera</taxon>
        <taxon>Apocrita</taxon>
        <taxon>Aculeata</taxon>
        <taxon>Vespoidea</taxon>
        <taxon>Vespidae</taxon>
        <taxon>Vespinae</taxon>
        <taxon>Vespula</taxon>
    </lineage>
</organism>
<name>A0A834JY27_VESVU</name>
<protein>
    <submittedName>
        <fullName evidence="1">Uncharacterized protein</fullName>
    </submittedName>
</protein>
<dbReference type="AlphaFoldDB" id="A0A834JY27"/>
<gene>
    <name evidence="1" type="ORF">HZH66_008243</name>
</gene>
<reference evidence="1" key="1">
    <citation type="journal article" date="2020" name="G3 (Bethesda)">
        <title>High-Quality Assemblies for Three Invasive Social Wasps from the &lt;i&gt;Vespula&lt;/i&gt; Genus.</title>
        <authorList>
            <person name="Harrop T.W.R."/>
            <person name="Guhlin J."/>
            <person name="McLaughlin G.M."/>
            <person name="Permina E."/>
            <person name="Stockwell P."/>
            <person name="Gilligan J."/>
            <person name="Le Lec M.F."/>
            <person name="Gruber M.A.M."/>
            <person name="Quinn O."/>
            <person name="Lovegrove M."/>
            <person name="Duncan E.J."/>
            <person name="Remnant E.J."/>
            <person name="Van Eeckhoven J."/>
            <person name="Graham B."/>
            <person name="Knapp R.A."/>
            <person name="Langford K.W."/>
            <person name="Kronenberg Z."/>
            <person name="Press M.O."/>
            <person name="Eacker S.M."/>
            <person name="Wilson-Rankin E.E."/>
            <person name="Purcell J."/>
            <person name="Lester P.J."/>
            <person name="Dearden P.K."/>
        </authorList>
    </citation>
    <scope>NUCLEOTIDE SEQUENCE</scope>
    <source>
        <strain evidence="1">Marl-1</strain>
    </source>
</reference>
<sequence>MYNMQRITGYPSSLTEMRDRVEECPGLALIIVGPFGISHFTTEFPSTGGGVRLGSRDRPIIDYYPCI</sequence>
<dbReference type="EMBL" id="JACSEA010000008">
    <property type="protein sequence ID" value="KAF7395069.1"/>
    <property type="molecule type" value="Genomic_DNA"/>
</dbReference>
<keyword evidence="2" id="KW-1185">Reference proteome</keyword>
<accession>A0A834JY27</accession>
<evidence type="ECO:0000313" key="1">
    <source>
        <dbReference type="EMBL" id="KAF7395069.1"/>
    </source>
</evidence>
<dbReference type="Proteomes" id="UP000614350">
    <property type="component" value="Unassembled WGS sequence"/>
</dbReference>
<evidence type="ECO:0000313" key="2">
    <source>
        <dbReference type="Proteomes" id="UP000614350"/>
    </source>
</evidence>
<comment type="caution">
    <text evidence="1">The sequence shown here is derived from an EMBL/GenBank/DDBJ whole genome shotgun (WGS) entry which is preliminary data.</text>
</comment>